<gene>
    <name evidence="3" type="ORF">IQ230_04910</name>
</gene>
<keyword evidence="1" id="KW-0472">Membrane</keyword>
<feature type="transmembrane region" description="Helical" evidence="1">
    <location>
        <begin position="45"/>
        <end position="64"/>
    </location>
</feature>
<feature type="transmembrane region" description="Helical" evidence="1">
    <location>
        <begin position="157"/>
        <end position="176"/>
    </location>
</feature>
<feature type="transmembrane region" description="Helical" evidence="1">
    <location>
        <begin position="90"/>
        <end position="116"/>
    </location>
</feature>
<evidence type="ECO:0000259" key="2">
    <source>
        <dbReference type="Pfam" id="PF02517"/>
    </source>
</evidence>
<dbReference type="EMBL" id="JADEWN010000008">
    <property type="protein sequence ID" value="MBE9189715.1"/>
    <property type="molecule type" value="Genomic_DNA"/>
</dbReference>
<keyword evidence="3" id="KW-0482">Metalloprotease</keyword>
<dbReference type="InterPro" id="IPR003675">
    <property type="entry name" value="Rce1/LyrA-like_dom"/>
</dbReference>
<feature type="transmembrane region" description="Helical" evidence="1">
    <location>
        <begin position="249"/>
        <end position="266"/>
    </location>
</feature>
<feature type="transmembrane region" description="Helical" evidence="1">
    <location>
        <begin position="12"/>
        <end position="33"/>
    </location>
</feature>
<keyword evidence="3" id="KW-0645">Protease</keyword>
<dbReference type="PANTHER" id="PTHR43592">
    <property type="entry name" value="CAAX AMINO TERMINAL PROTEASE"/>
    <property type="match status" value="1"/>
</dbReference>
<feature type="transmembrane region" description="Helical" evidence="1">
    <location>
        <begin position="122"/>
        <end position="145"/>
    </location>
</feature>
<dbReference type="GO" id="GO:0008237">
    <property type="term" value="F:metallopeptidase activity"/>
    <property type="evidence" value="ECO:0007669"/>
    <property type="project" value="UniProtKB-KW"/>
</dbReference>
<protein>
    <submittedName>
        <fullName evidence="3">CPBP family intramembrane metalloprotease</fullName>
    </submittedName>
</protein>
<dbReference type="RefSeq" id="WP_193930951.1">
    <property type="nucleotide sequence ID" value="NZ_CAWPMZ010000139.1"/>
</dbReference>
<name>A0ABR9UQ11_9CHRO</name>
<dbReference type="Pfam" id="PF02517">
    <property type="entry name" value="Rce1-like"/>
    <property type="match status" value="1"/>
</dbReference>
<keyword evidence="3" id="KW-0378">Hydrolase</keyword>
<evidence type="ECO:0000256" key="1">
    <source>
        <dbReference type="SAM" id="Phobius"/>
    </source>
</evidence>
<keyword evidence="1" id="KW-1133">Transmembrane helix</keyword>
<organism evidence="3 4">
    <name type="scientific">Gloeocapsopsis crepidinum LEGE 06123</name>
    <dbReference type="NCBI Taxonomy" id="588587"/>
    <lineage>
        <taxon>Bacteria</taxon>
        <taxon>Bacillati</taxon>
        <taxon>Cyanobacteriota</taxon>
        <taxon>Cyanophyceae</taxon>
        <taxon>Oscillatoriophycideae</taxon>
        <taxon>Chroococcales</taxon>
        <taxon>Chroococcaceae</taxon>
        <taxon>Gloeocapsopsis</taxon>
    </lineage>
</organism>
<proteinExistence type="predicted"/>
<sequence length="277" mass="31647">MLHKISTIARYPVPIRIGVFILVLLLIWLPFAIPIYLTRLDPNTISILTMLLLYGEFIFLLQWWGKHVYHQPQILQHYGLVRTQHNWLDLLRGLIIGVVLVFSLFLVEGWLGWLVWLPSTGFLPQIVLEGSIVATAVGFAEELLFRGWLLDELLRDYCLQRALWINATLFALLHFIKPLPDILRTLPQFPALVVLGLTLVWARMRKNRLGLPIGLHAGLIWGYYIINVGQLTQYSGQVPDWITGVDRNPLAGVMGLLFLGVLALWMRSEGRGVRGEE</sequence>
<dbReference type="PANTHER" id="PTHR43592:SF20">
    <property type="entry name" value="ALPHA_BETA-HYDROLASES SUPERFAMILY PROTEIN"/>
    <property type="match status" value="1"/>
</dbReference>
<evidence type="ECO:0000313" key="3">
    <source>
        <dbReference type="EMBL" id="MBE9189715.1"/>
    </source>
</evidence>
<feature type="transmembrane region" description="Helical" evidence="1">
    <location>
        <begin position="209"/>
        <end position="229"/>
    </location>
</feature>
<keyword evidence="4" id="KW-1185">Reference proteome</keyword>
<dbReference type="Proteomes" id="UP000651156">
    <property type="component" value="Unassembled WGS sequence"/>
</dbReference>
<evidence type="ECO:0000313" key="4">
    <source>
        <dbReference type="Proteomes" id="UP000651156"/>
    </source>
</evidence>
<comment type="caution">
    <text evidence="3">The sequence shown here is derived from an EMBL/GenBank/DDBJ whole genome shotgun (WGS) entry which is preliminary data.</text>
</comment>
<feature type="domain" description="CAAX prenyl protease 2/Lysostaphin resistance protein A-like" evidence="2">
    <location>
        <begin position="128"/>
        <end position="218"/>
    </location>
</feature>
<keyword evidence="1" id="KW-0812">Transmembrane</keyword>
<feature type="transmembrane region" description="Helical" evidence="1">
    <location>
        <begin position="182"/>
        <end position="202"/>
    </location>
</feature>
<accession>A0ABR9UQ11</accession>
<reference evidence="3 4" key="1">
    <citation type="submission" date="2020-10" db="EMBL/GenBank/DDBJ databases">
        <authorList>
            <person name="Castelo-Branco R."/>
            <person name="Eusebio N."/>
            <person name="Adriana R."/>
            <person name="Vieira A."/>
            <person name="Brugerolle De Fraissinette N."/>
            <person name="Rezende De Castro R."/>
            <person name="Schneider M.P."/>
            <person name="Vasconcelos V."/>
            <person name="Leao P.N."/>
        </authorList>
    </citation>
    <scope>NUCLEOTIDE SEQUENCE [LARGE SCALE GENOMIC DNA]</scope>
    <source>
        <strain evidence="3 4">LEGE 06123</strain>
    </source>
</reference>